<keyword evidence="1" id="KW-0732">Signal</keyword>
<organism evidence="4 5">
    <name type="scientific">Pseudonocardia oceani</name>
    <dbReference type="NCBI Taxonomy" id="2792013"/>
    <lineage>
        <taxon>Bacteria</taxon>
        <taxon>Bacillati</taxon>
        <taxon>Actinomycetota</taxon>
        <taxon>Actinomycetes</taxon>
        <taxon>Pseudonocardiales</taxon>
        <taxon>Pseudonocardiaceae</taxon>
        <taxon>Pseudonocardia</taxon>
    </lineage>
</organism>
<evidence type="ECO:0000256" key="2">
    <source>
        <dbReference type="SAM" id="MobiDB-lite"/>
    </source>
</evidence>
<sequence length="514" mass="52544">MLPRPVVCALLALAVLALAACGGPAPLDGTVRVEQGELRGLLDGDVLRFGDVPYAAPTPRWVPPRPPEPWTGVRDATGPGSRCPQTAAAPGVPHATAASTDEDCLTLDVTVPAGTTTDARLPVLVWLHGGGFSAGAGADYDPRRLARAGLVVVTVNYRLGPLGFLALPELSGSGAFGIQDQQAALVWVARNAAAFGGHPELVTLAGESAGADGVCAQLASPAAGGLFARAVMQSGGCGAANVVDVIGPGTGPVGDTWKALPVAEDMGETTADALGCDDGDDRLACLRALPVERLVGAPGYWSPAVGTPTLPRRPSDVLAQAPPVPVLAGTVRDEGILFTNAFLPTLDPSTFRTLLARAAGDRAREAGRAYAPGDRSPSRAWADVVTDRAYACPALTTYDRLAGRGPVFVYEFADTRAPSPFAAPAPDLADGVVHGAEVPYLFDLRPGPPLTAAQQGTATDLVAAWARFARTGDPGWPTWGDGGPVRTITAGAAADVPAAEFAAAHHCGLWADQT</sequence>
<dbReference type="InterPro" id="IPR019826">
    <property type="entry name" value="Carboxylesterase_B_AS"/>
</dbReference>
<comment type="caution">
    <text evidence="4">The sequence shown here is derived from an EMBL/GenBank/DDBJ whole genome shotgun (WGS) entry which is preliminary data.</text>
</comment>
<reference evidence="4 5" key="1">
    <citation type="submission" date="2020-11" db="EMBL/GenBank/DDBJ databases">
        <title>Pseudonocardia abyssalis sp. nov. and Pseudonocardia oceani sp. nov., description and phylogenomic analysis of two novel actinomycetes isolated from the deep Southern Ocean.</title>
        <authorList>
            <person name="Parra J."/>
        </authorList>
    </citation>
    <scope>NUCLEOTIDE SEQUENCE [LARGE SCALE GENOMIC DNA]</scope>
    <source>
        <strain evidence="5">KRD185</strain>
    </source>
</reference>
<keyword evidence="5" id="KW-1185">Reference proteome</keyword>
<comment type="similarity">
    <text evidence="1">Belongs to the type-B carboxylesterase/lipase family.</text>
</comment>
<feature type="signal peptide" evidence="1">
    <location>
        <begin position="1"/>
        <end position="19"/>
    </location>
</feature>
<protein>
    <recommendedName>
        <fullName evidence="1">Carboxylic ester hydrolase</fullName>
        <ecNumber evidence="1">3.1.1.-</ecNumber>
    </recommendedName>
</protein>
<name>A0ABS6UJD7_9PSEU</name>
<keyword evidence="1" id="KW-0378">Hydrolase</keyword>
<dbReference type="Proteomes" id="UP000694300">
    <property type="component" value="Unassembled WGS sequence"/>
</dbReference>
<evidence type="ECO:0000256" key="1">
    <source>
        <dbReference type="RuleBase" id="RU361235"/>
    </source>
</evidence>
<feature type="compositionally biased region" description="Pro residues" evidence="2">
    <location>
        <begin position="60"/>
        <end position="69"/>
    </location>
</feature>
<evidence type="ECO:0000313" key="5">
    <source>
        <dbReference type="Proteomes" id="UP000694300"/>
    </source>
</evidence>
<dbReference type="PROSITE" id="PS51257">
    <property type="entry name" value="PROKAR_LIPOPROTEIN"/>
    <property type="match status" value="1"/>
</dbReference>
<feature type="chain" id="PRO_5044972948" description="Carboxylic ester hydrolase" evidence="1">
    <location>
        <begin position="20"/>
        <end position="514"/>
    </location>
</feature>
<dbReference type="Pfam" id="PF00135">
    <property type="entry name" value="COesterase"/>
    <property type="match status" value="1"/>
</dbReference>
<dbReference type="EMBL" id="JADQDF010000001">
    <property type="protein sequence ID" value="MBW0132287.1"/>
    <property type="molecule type" value="Genomic_DNA"/>
</dbReference>
<dbReference type="EC" id="3.1.1.-" evidence="1"/>
<proteinExistence type="inferred from homology"/>
<feature type="region of interest" description="Disordered" evidence="2">
    <location>
        <begin position="58"/>
        <end position="89"/>
    </location>
</feature>
<feature type="domain" description="Carboxylesterase type B" evidence="3">
    <location>
        <begin position="30"/>
        <end position="474"/>
    </location>
</feature>
<evidence type="ECO:0000313" key="4">
    <source>
        <dbReference type="EMBL" id="MBW0132287.1"/>
    </source>
</evidence>
<dbReference type="InterPro" id="IPR002018">
    <property type="entry name" value="CarbesteraseB"/>
</dbReference>
<evidence type="ECO:0000259" key="3">
    <source>
        <dbReference type="Pfam" id="PF00135"/>
    </source>
</evidence>
<dbReference type="PANTHER" id="PTHR11559">
    <property type="entry name" value="CARBOXYLESTERASE"/>
    <property type="match status" value="1"/>
</dbReference>
<dbReference type="PROSITE" id="PS00122">
    <property type="entry name" value="CARBOXYLESTERASE_B_1"/>
    <property type="match status" value="1"/>
</dbReference>
<dbReference type="InterPro" id="IPR050309">
    <property type="entry name" value="Type-B_Carboxylest/Lipase"/>
</dbReference>
<accession>A0ABS6UJD7</accession>
<dbReference type="RefSeq" id="WP_218592455.1">
    <property type="nucleotide sequence ID" value="NZ_JADQDE010000650.1"/>
</dbReference>
<gene>
    <name evidence="4" type="ORF">I4I82_32080</name>
</gene>